<dbReference type="Pfam" id="PF21088">
    <property type="entry name" value="MS_channel_1st"/>
    <property type="match status" value="1"/>
</dbReference>
<evidence type="ECO:0000256" key="3">
    <source>
        <dbReference type="ARBA" id="ARBA00022475"/>
    </source>
</evidence>
<feature type="domain" description="Mechanosensitive ion channel MscS" evidence="9">
    <location>
        <begin position="729"/>
        <end position="793"/>
    </location>
</feature>
<feature type="domain" description="Moderate conductance mechanosensitive channel YbiO-like transmembrane helix 1" evidence="11">
    <location>
        <begin position="548"/>
        <end position="622"/>
    </location>
</feature>
<dbReference type="Gene3D" id="1.10.287.1260">
    <property type="match status" value="1"/>
</dbReference>
<evidence type="ECO:0000259" key="10">
    <source>
        <dbReference type="Pfam" id="PF21088"/>
    </source>
</evidence>
<evidence type="ECO:0000256" key="5">
    <source>
        <dbReference type="ARBA" id="ARBA00022989"/>
    </source>
</evidence>
<evidence type="ECO:0000313" key="12">
    <source>
        <dbReference type="EMBL" id="MCQ8277569.1"/>
    </source>
</evidence>
<dbReference type="InterPro" id="IPR010920">
    <property type="entry name" value="LSM_dom_sf"/>
</dbReference>
<feature type="transmembrane region" description="Helical" evidence="8">
    <location>
        <begin position="708"/>
        <end position="725"/>
    </location>
</feature>
<dbReference type="Pfam" id="PF00924">
    <property type="entry name" value="MS_channel_2nd"/>
    <property type="match status" value="1"/>
</dbReference>
<keyword evidence="13" id="KW-1185">Reference proteome</keyword>
<evidence type="ECO:0000256" key="8">
    <source>
        <dbReference type="SAM" id="Phobius"/>
    </source>
</evidence>
<dbReference type="Gene3D" id="3.30.70.100">
    <property type="match status" value="1"/>
</dbReference>
<feature type="region of interest" description="Disordered" evidence="7">
    <location>
        <begin position="133"/>
        <end position="162"/>
    </location>
</feature>
<feature type="transmembrane region" description="Helical" evidence="8">
    <location>
        <begin position="391"/>
        <end position="416"/>
    </location>
</feature>
<feature type="compositionally biased region" description="Basic and acidic residues" evidence="7">
    <location>
        <begin position="312"/>
        <end position="341"/>
    </location>
</feature>
<protein>
    <submittedName>
        <fullName evidence="12">Mechanosensitive ion channel</fullName>
    </submittedName>
</protein>
<feature type="transmembrane region" description="Helical" evidence="8">
    <location>
        <begin position="223"/>
        <end position="245"/>
    </location>
</feature>
<keyword evidence="4 8" id="KW-0812">Transmembrane</keyword>
<dbReference type="InterPro" id="IPR049142">
    <property type="entry name" value="MS_channel_1st"/>
</dbReference>
<dbReference type="InterPro" id="IPR011066">
    <property type="entry name" value="MscS_channel_C_sf"/>
</dbReference>
<evidence type="ECO:0000259" key="9">
    <source>
        <dbReference type="Pfam" id="PF00924"/>
    </source>
</evidence>
<dbReference type="Pfam" id="PF25392">
    <property type="entry name" value="MS_channel_TM1"/>
    <property type="match status" value="1"/>
</dbReference>
<evidence type="ECO:0000259" key="11">
    <source>
        <dbReference type="Pfam" id="PF25392"/>
    </source>
</evidence>
<dbReference type="InterPro" id="IPR045276">
    <property type="entry name" value="YbiO_bact"/>
</dbReference>
<name>A0ABT1W3Z3_9PROT</name>
<dbReference type="InterPro" id="IPR057485">
    <property type="entry name" value="YbiO-like_TM1"/>
</dbReference>
<dbReference type="EMBL" id="JAMSKV010000002">
    <property type="protein sequence ID" value="MCQ8277569.1"/>
    <property type="molecule type" value="Genomic_DNA"/>
</dbReference>
<feature type="transmembrane region" description="Helical" evidence="8">
    <location>
        <begin position="636"/>
        <end position="658"/>
    </location>
</feature>
<evidence type="ECO:0000256" key="2">
    <source>
        <dbReference type="ARBA" id="ARBA00008017"/>
    </source>
</evidence>
<dbReference type="RefSeq" id="WP_422863013.1">
    <property type="nucleotide sequence ID" value="NZ_JAMSKV010000002.1"/>
</dbReference>
<feature type="region of interest" description="Disordered" evidence="7">
    <location>
        <begin position="260"/>
        <end position="341"/>
    </location>
</feature>
<dbReference type="Gene3D" id="2.30.30.60">
    <property type="match status" value="1"/>
</dbReference>
<dbReference type="Proteomes" id="UP001524587">
    <property type="component" value="Unassembled WGS sequence"/>
</dbReference>
<feature type="transmembrane region" description="Helical" evidence="8">
    <location>
        <begin position="464"/>
        <end position="485"/>
    </location>
</feature>
<feature type="transmembrane region" description="Helical" evidence="8">
    <location>
        <begin position="599"/>
        <end position="624"/>
    </location>
</feature>
<comment type="subcellular location">
    <subcellularLocation>
        <location evidence="1">Cell membrane</location>
        <topology evidence="1">Multi-pass membrane protein</topology>
    </subcellularLocation>
</comment>
<feature type="transmembrane region" description="Helical" evidence="8">
    <location>
        <begin position="679"/>
        <end position="702"/>
    </location>
</feature>
<evidence type="ECO:0000256" key="6">
    <source>
        <dbReference type="ARBA" id="ARBA00023136"/>
    </source>
</evidence>
<feature type="domain" description="Mechanosensitive ion channel transmembrane helices 2/3" evidence="10">
    <location>
        <begin position="687"/>
        <end position="727"/>
    </location>
</feature>
<gene>
    <name evidence="12" type="ORF">NFI95_03780</name>
</gene>
<organism evidence="12 13">
    <name type="scientific">Endosaccharibacter trunci</name>
    <dbReference type="NCBI Taxonomy" id="2812733"/>
    <lineage>
        <taxon>Bacteria</taxon>
        <taxon>Pseudomonadati</taxon>
        <taxon>Pseudomonadota</taxon>
        <taxon>Alphaproteobacteria</taxon>
        <taxon>Acetobacterales</taxon>
        <taxon>Acetobacteraceae</taxon>
        <taxon>Endosaccharibacter</taxon>
    </lineage>
</organism>
<proteinExistence type="inferred from homology"/>
<keyword evidence="6 8" id="KW-0472">Membrane</keyword>
<dbReference type="PANTHER" id="PTHR30460">
    <property type="entry name" value="MODERATE CONDUCTANCE MECHANOSENSITIVE CHANNEL YBIO"/>
    <property type="match status" value="1"/>
</dbReference>
<feature type="transmembrane region" description="Helical" evidence="8">
    <location>
        <begin position="355"/>
        <end position="379"/>
    </location>
</feature>
<evidence type="ECO:0000313" key="13">
    <source>
        <dbReference type="Proteomes" id="UP001524587"/>
    </source>
</evidence>
<dbReference type="PANTHER" id="PTHR30460:SF0">
    <property type="entry name" value="MODERATE CONDUCTANCE MECHANOSENSITIVE CHANNEL YBIO"/>
    <property type="match status" value="1"/>
</dbReference>
<feature type="region of interest" description="Disordered" evidence="7">
    <location>
        <begin position="1"/>
        <end position="24"/>
    </location>
</feature>
<feature type="transmembrane region" description="Helical" evidence="8">
    <location>
        <begin position="516"/>
        <end position="534"/>
    </location>
</feature>
<feature type="compositionally biased region" description="Basic and acidic residues" evidence="7">
    <location>
        <begin position="1"/>
        <end position="10"/>
    </location>
</feature>
<dbReference type="InterPro" id="IPR006685">
    <property type="entry name" value="MscS_channel_2nd"/>
</dbReference>
<keyword evidence="5 8" id="KW-1133">Transmembrane helix</keyword>
<sequence length="922" mass="99202">MQRTTERHSPDQPPPGTMPRLARPRGGRIATALLLVPLLAVLSGAAGPGGLVGVAFAQVSQPQISQNQAEPDGNGQAPARSRMENQDQVQPDDGTDAPADTVRAPARHEQADPLANLTPAERARLRALLARPAQDQLAKAQQDTKPAPAPAAAAAKPAASTDKVSLAPDSLAGEMLGEVAGLRAVLAAQAATFGHLFGDIALTGSWLHREMVNPSSRAELVDAIWRSALLLGVALLVEYGLLLALRRPLRALNRDAQFAAEQGEETEAEPPVPGMVQAGPPEPLGEATITPMPVPGDALPGSPILPAARPLPDPDLHGTSEEEQAERALRSARQAEHRSRDAAHRRRTLRLFRRLPFAVLRLVLKLVPLAAFLAIGNIASTQVADRDTTQLVIITIANLYGIGRAIWLFADMLLAPHAPGVRLTQLSDDTARFLSRWWSWLLALAVVAVCITDVGRVLDLPSRAATAIVRAVVLVEHILLAVLIWQTRGKVAQALKPPRRVRDKPLGRLLSRLAELWWIAALFFDAALWVVWAAQIRGGYAKMWQLFLNTLVIVLVCRLITVMLLGGLDRMFRLDGQALETLPGLERRAVRYYPAARRLVTWLLSIVCVIALCWGWGLPVLGFFTHGTLGKRLLSAGTTILIMLLVGVAVWELANGALDRQIDRFRDGNQAARAVRLQTLLPILRTLLMVVLGTVLVLTILGEIGVNIAPLLAGAGIIGVALGFGSQKLVQDFITGIFLLVENAMQVGDSVTVAGVSGTVEHLSIRTLRLRGGDGSIQIIPFSSVSTVANMSRDYAVASITVSVAFQEDTDRIYDLLRQIGAELREDPAFADMILADFGLNGVDSLGEYAVTISGTMRCTVGGRWPVQREFNRRLRMRIEQLGIAMPQPPRSVAVPSLPAILAAGGNQAHTGPQVHDEGHPA</sequence>
<accession>A0ABT1W3Z3</accession>
<comment type="caution">
    <text evidence="12">The sequence shown here is derived from an EMBL/GenBank/DDBJ whole genome shotgun (WGS) entry which is preliminary data.</text>
</comment>
<feature type="transmembrane region" description="Helical" evidence="8">
    <location>
        <begin position="437"/>
        <end position="458"/>
    </location>
</feature>
<feature type="transmembrane region" description="Helical" evidence="8">
    <location>
        <begin position="546"/>
        <end position="568"/>
    </location>
</feature>
<dbReference type="SUPFAM" id="SSF82689">
    <property type="entry name" value="Mechanosensitive channel protein MscS (YggB), C-terminal domain"/>
    <property type="match status" value="1"/>
</dbReference>
<dbReference type="SUPFAM" id="SSF82861">
    <property type="entry name" value="Mechanosensitive channel protein MscS (YggB), transmembrane region"/>
    <property type="match status" value="1"/>
</dbReference>
<evidence type="ECO:0000256" key="7">
    <source>
        <dbReference type="SAM" id="MobiDB-lite"/>
    </source>
</evidence>
<dbReference type="SUPFAM" id="SSF50182">
    <property type="entry name" value="Sm-like ribonucleoproteins"/>
    <property type="match status" value="1"/>
</dbReference>
<dbReference type="InterPro" id="IPR011014">
    <property type="entry name" value="MscS_channel_TM-2"/>
</dbReference>
<comment type="similarity">
    <text evidence="2">Belongs to the MscS (TC 1.A.23) family.</text>
</comment>
<dbReference type="InterPro" id="IPR023408">
    <property type="entry name" value="MscS_beta-dom_sf"/>
</dbReference>
<feature type="region of interest" description="Disordered" evidence="7">
    <location>
        <begin position="63"/>
        <end position="118"/>
    </location>
</feature>
<evidence type="ECO:0000256" key="4">
    <source>
        <dbReference type="ARBA" id="ARBA00022692"/>
    </source>
</evidence>
<reference evidence="12 13" key="1">
    <citation type="submission" date="2022-06" db="EMBL/GenBank/DDBJ databases">
        <title>Endosaccharibacter gen. nov., sp. nov., endophytic bacteria isolated from sugarcane.</title>
        <authorList>
            <person name="Pitiwittayakul N."/>
            <person name="Yukphan P."/>
            <person name="Charoenyingcharoen P."/>
            <person name="Tanasupawat S."/>
        </authorList>
    </citation>
    <scope>NUCLEOTIDE SEQUENCE [LARGE SCALE GENOMIC DNA]</scope>
    <source>
        <strain evidence="12 13">KSS8</strain>
    </source>
</reference>
<evidence type="ECO:0000256" key="1">
    <source>
        <dbReference type="ARBA" id="ARBA00004651"/>
    </source>
</evidence>
<keyword evidence="3" id="KW-1003">Cell membrane</keyword>